<name>A0ABT9FCA7_9GAMM</name>
<proteinExistence type="predicted"/>
<protein>
    <submittedName>
        <fullName evidence="1">Uncharacterized protein</fullName>
    </submittedName>
</protein>
<organism evidence="1 2">
    <name type="scientific">Pseudoalteromonas marina</name>
    <dbReference type="NCBI Taxonomy" id="267375"/>
    <lineage>
        <taxon>Bacteria</taxon>
        <taxon>Pseudomonadati</taxon>
        <taxon>Pseudomonadota</taxon>
        <taxon>Gammaproteobacteria</taxon>
        <taxon>Alteromonadales</taxon>
        <taxon>Pseudoalteromonadaceae</taxon>
        <taxon>Pseudoalteromonas</taxon>
    </lineage>
</organism>
<dbReference type="EMBL" id="JAUYVT010000004">
    <property type="protein sequence ID" value="MDP2564414.1"/>
    <property type="molecule type" value="Genomic_DNA"/>
</dbReference>
<dbReference type="Proteomes" id="UP001177212">
    <property type="component" value="Unassembled WGS sequence"/>
</dbReference>
<accession>A0ABT9FCA7</accession>
<evidence type="ECO:0000313" key="1">
    <source>
        <dbReference type="EMBL" id="MDP2564414.1"/>
    </source>
</evidence>
<sequence>MNEECPVTTNDIVNAYEKTKIITNQFISALSESCKLDIETTLQNNTSKEINMAIFCLSICHRENILSKVGISNKDFRKKLQKAIEQSAPLKSDIEHLIKITTKH</sequence>
<evidence type="ECO:0000313" key="2">
    <source>
        <dbReference type="Proteomes" id="UP001177212"/>
    </source>
</evidence>
<dbReference type="RefSeq" id="WP_305471691.1">
    <property type="nucleotide sequence ID" value="NZ_JAUYVT010000004.1"/>
</dbReference>
<keyword evidence="2" id="KW-1185">Reference proteome</keyword>
<gene>
    <name evidence="1" type="ORF">Q8W34_07190</name>
</gene>
<reference evidence="1" key="1">
    <citation type="submission" date="2023-07" db="EMBL/GenBank/DDBJ databases">
        <title>Genome content predicts the carbon catabolic preferences of heterotrophic bacteria.</title>
        <authorList>
            <person name="Gralka M."/>
        </authorList>
    </citation>
    <scope>NUCLEOTIDE SEQUENCE</scope>
    <source>
        <strain evidence="1">4G09</strain>
    </source>
</reference>
<comment type="caution">
    <text evidence="1">The sequence shown here is derived from an EMBL/GenBank/DDBJ whole genome shotgun (WGS) entry which is preliminary data.</text>
</comment>